<dbReference type="GO" id="GO:0035735">
    <property type="term" value="P:intraciliary transport involved in cilium assembly"/>
    <property type="evidence" value="ECO:0007669"/>
    <property type="project" value="TreeGrafter"/>
</dbReference>
<sequence length="612" mass="71042">MDETRVKSGRSTSTVPPSRSGMMMSGSRPITQQGLIGVRPIQTGSSGLNRIYKDKRYYMSLMQSHMNSIREELANLRKVTADHRTSSLNRLEARKTAEVSARNYAECQEILSVYNVVLEIQNSQDKIDKLAFETTSLKERNKHVLNELDVLVNYKVRREEKIAALKKDMAEEDQAVQNLIDSFSNKDKLKYIEAVNDNQKSVQQIREMQQEINSYKDGIKQYQKSLSQNQTKQEHLHILQNLSKAKAQREGLLVQLQETLTPAQQREILVQQVKDDKMDTEALINVKNTLEQDLQSKQERLSELETELNDKNAARLKKHKELRDRDDHMRKFIGVFGEKSPVIREKIDATQQQILTVLDLLTSSVVDINFEELDNIQSNLNQSSLEGLSNQYSLFSSRLSRLKTFKEKYRNELKNLREKRSSLQNEMLTFKNPNKTRDEILSKSELLKDKQESLQHNLTTTTAAVAEVERRQTEIDAQLFNNELYHEIHELEKRTDLIEKENQDMQSALNIALLSEHVTKKLQEIEEITSQRNEKLIFALRNKKTKTNDNDSDIGLNNELIWQEDRKLTSSESKLRTEELNNKEESTVPYRVKKPNSKTEILEFDMGRVTDD</sequence>
<evidence type="ECO:0000256" key="2">
    <source>
        <dbReference type="SAM" id="MobiDB-lite"/>
    </source>
</evidence>
<feature type="coiled-coil region" evidence="1">
    <location>
        <begin position="481"/>
        <end position="508"/>
    </location>
</feature>
<feature type="region of interest" description="Disordered" evidence="2">
    <location>
        <begin position="1"/>
        <end position="27"/>
    </location>
</feature>
<dbReference type="AlphaFoldDB" id="A0A8K0DG09"/>
<feature type="coiled-coil region" evidence="1">
    <location>
        <begin position="399"/>
        <end position="426"/>
    </location>
</feature>
<dbReference type="InterPro" id="IPR029602">
    <property type="entry name" value="IFT74"/>
</dbReference>
<evidence type="ECO:0000313" key="4">
    <source>
        <dbReference type="Proteomes" id="UP000801492"/>
    </source>
</evidence>
<reference evidence="3" key="1">
    <citation type="submission" date="2019-08" db="EMBL/GenBank/DDBJ databases">
        <title>The genome of the North American firefly Photinus pyralis.</title>
        <authorList>
            <consortium name="Photinus pyralis genome working group"/>
            <person name="Fallon T.R."/>
            <person name="Sander Lower S.E."/>
            <person name="Weng J.-K."/>
        </authorList>
    </citation>
    <scope>NUCLEOTIDE SEQUENCE</scope>
    <source>
        <strain evidence="3">TRF0915ILg1</strain>
        <tissue evidence="3">Whole body</tissue>
    </source>
</reference>
<name>A0A8K0DG09_IGNLU</name>
<evidence type="ECO:0000256" key="1">
    <source>
        <dbReference type="SAM" id="Coils"/>
    </source>
</evidence>
<dbReference type="GO" id="GO:0030992">
    <property type="term" value="C:intraciliary transport particle B"/>
    <property type="evidence" value="ECO:0007669"/>
    <property type="project" value="InterPro"/>
</dbReference>
<feature type="coiled-coil region" evidence="1">
    <location>
        <begin position="162"/>
        <end position="225"/>
    </location>
</feature>
<dbReference type="GO" id="GO:0005929">
    <property type="term" value="C:cilium"/>
    <property type="evidence" value="ECO:0007669"/>
    <property type="project" value="TreeGrafter"/>
</dbReference>
<feature type="coiled-coil region" evidence="1">
    <location>
        <begin position="280"/>
        <end position="314"/>
    </location>
</feature>
<protein>
    <submittedName>
        <fullName evidence="3">Uncharacterized protein</fullName>
    </submittedName>
</protein>
<feature type="compositionally biased region" description="Low complexity" evidence="2">
    <location>
        <begin position="16"/>
        <end position="27"/>
    </location>
</feature>
<accession>A0A8K0DG09</accession>
<dbReference type="GO" id="GO:0048487">
    <property type="term" value="F:beta-tubulin binding"/>
    <property type="evidence" value="ECO:0007669"/>
    <property type="project" value="InterPro"/>
</dbReference>
<comment type="caution">
    <text evidence="3">The sequence shown here is derived from an EMBL/GenBank/DDBJ whole genome shotgun (WGS) entry which is preliminary data.</text>
</comment>
<evidence type="ECO:0000313" key="3">
    <source>
        <dbReference type="EMBL" id="KAF2903491.1"/>
    </source>
</evidence>
<keyword evidence="1" id="KW-0175">Coiled coil</keyword>
<dbReference type="PANTHER" id="PTHR31432">
    <property type="entry name" value="INTRAFLAGELLAR TRANSPORT PROTEIN 74 HOMOLOG"/>
    <property type="match status" value="1"/>
</dbReference>
<organism evidence="3 4">
    <name type="scientific">Ignelater luminosus</name>
    <name type="common">Cucubano</name>
    <name type="synonym">Pyrophorus luminosus</name>
    <dbReference type="NCBI Taxonomy" id="2038154"/>
    <lineage>
        <taxon>Eukaryota</taxon>
        <taxon>Metazoa</taxon>
        <taxon>Ecdysozoa</taxon>
        <taxon>Arthropoda</taxon>
        <taxon>Hexapoda</taxon>
        <taxon>Insecta</taxon>
        <taxon>Pterygota</taxon>
        <taxon>Neoptera</taxon>
        <taxon>Endopterygota</taxon>
        <taxon>Coleoptera</taxon>
        <taxon>Polyphaga</taxon>
        <taxon>Elateriformia</taxon>
        <taxon>Elateroidea</taxon>
        <taxon>Elateridae</taxon>
        <taxon>Agrypninae</taxon>
        <taxon>Pyrophorini</taxon>
        <taxon>Ignelater</taxon>
    </lineage>
</organism>
<dbReference type="OrthoDB" id="444379at2759"/>
<gene>
    <name evidence="3" type="ORF">ILUMI_02681</name>
</gene>
<dbReference type="PANTHER" id="PTHR31432:SF0">
    <property type="entry name" value="INTRAFLAGELLAR TRANSPORT PROTEIN 74 HOMOLOG"/>
    <property type="match status" value="1"/>
</dbReference>
<keyword evidence="4" id="KW-1185">Reference proteome</keyword>
<dbReference type="EMBL" id="VTPC01001013">
    <property type="protein sequence ID" value="KAF2903491.1"/>
    <property type="molecule type" value="Genomic_DNA"/>
</dbReference>
<dbReference type="Proteomes" id="UP000801492">
    <property type="component" value="Unassembled WGS sequence"/>
</dbReference>
<proteinExistence type="predicted"/>